<evidence type="ECO:0000256" key="3">
    <source>
        <dbReference type="ARBA" id="ARBA00023170"/>
    </source>
</evidence>
<dbReference type="WBParaSite" id="ACRNAN_scaffold1151.g8444.t1">
    <property type="protein sequence ID" value="ACRNAN_scaffold1151.g8444.t1"/>
    <property type="gene ID" value="ACRNAN_scaffold1151.g8444"/>
</dbReference>
<keyword evidence="1" id="KW-0805">Transcription regulation</keyword>
<evidence type="ECO:0000256" key="2">
    <source>
        <dbReference type="ARBA" id="ARBA00023163"/>
    </source>
</evidence>
<keyword evidence="2" id="KW-0804">Transcription</keyword>
<reference evidence="6" key="1">
    <citation type="submission" date="2022-11" db="UniProtKB">
        <authorList>
            <consortium name="WormBaseParasite"/>
        </authorList>
    </citation>
    <scope>IDENTIFICATION</scope>
</reference>
<proteinExistence type="predicted"/>
<dbReference type="InterPro" id="IPR035500">
    <property type="entry name" value="NHR-like_dom_sf"/>
</dbReference>
<evidence type="ECO:0000313" key="5">
    <source>
        <dbReference type="Proteomes" id="UP000887540"/>
    </source>
</evidence>
<dbReference type="Proteomes" id="UP000887540">
    <property type="component" value="Unplaced"/>
</dbReference>
<protein>
    <submittedName>
        <fullName evidence="6">NR LBD domain-containing protein</fullName>
    </submittedName>
</protein>
<keyword evidence="5" id="KW-1185">Reference proteome</keyword>
<name>A0A914CL65_9BILA</name>
<accession>A0A914CL65</accession>
<keyword evidence="3" id="KW-0675">Receptor</keyword>
<dbReference type="SUPFAM" id="SSF48508">
    <property type="entry name" value="Nuclear receptor ligand-binding domain"/>
    <property type="match status" value="1"/>
</dbReference>
<evidence type="ECO:0000313" key="6">
    <source>
        <dbReference type="WBParaSite" id="ACRNAN_scaffold1151.g8444.t1"/>
    </source>
</evidence>
<dbReference type="AlphaFoldDB" id="A0A914CL65"/>
<feature type="domain" description="NR LBD" evidence="4">
    <location>
        <begin position="23"/>
        <end position="114"/>
    </location>
</feature>
<dbReference type="Pfam" id="PF00104">
    <property type="entry name" value="Hormone_recep"/>
    <property type="match status" value="1"/>
</dbReference>
<organism evidence="5 6">
    <name type="scientific">Acrobeloides nanus</name>
    <dbReference type="NCBI Taxonomy" id="290746"/>
    <lineage>
        <taxon>Eukaryota</taxon>
        <taxon>Metazoa</taxon>
        <taxon>Ecdysozoa</taxon>
        <taxon>Nematoda</taxon>
        <taxon>Chromadorea</taxon>
        <taxon>Rhabditida</taxon>
        <taxon>Tylenchina</taxon>
        <taxon>Cephalobomorpha</taxon>
        <taxon>Cephaloboidea</taxon>
        <taxon>Cephalobidae</taxon>
        <taxon>Acrobeloides</taxon>
    </lineage>
</organism>
<evidence type="ECO:0000256" key="1">
    <source>
        <dbReference type="ARBA" id="ARBA00023015"/>
    </source>
</evidence>
<sequence length="119" mass="14252">MNEDFLTEYHATDPSLINADCAARSCFDLFQLQYWWVEKMRKQKFETFEFMVLTQFIMIDLVAKASPDISNETKQSLLSYKNSLFKALYNYYVENFQDYVKRLDILTSIYSDFQVNLIF</sequence>
<evidence type="ECO:0000259" key="4">
    <source>
        <dbReference type="Pfam" id="PF00104"/>
    </source>
</evidence>
<dbReference type="InterPro" id="IPR000536">
    <property type="entry name" value="Nucl_hrmn_rcpt_lig-bd"/>
</dbReference>